<evidence type="ECO:0000259" key="1">
    <source>
        <dbReference type="Pfam" id="PF01565"/>
    </source>
</evidence>
<dbReference type="PANTHER" id="PTHR10801">
    <property type="entry name" value="24-DEHYDROCHOLESTEROL REDUCTASE"/>
    <property type="match status" value="1"/>
</dbReference>
<dbReference type="GO" id="GO:0000246">
    <property type="term" value="F:Delta24(24-1) sterol reductase activity"/>
    <property type="evidence" value="ECO:0007669"/>
    <property type="project" value="TreeGrafter"/>
</dbReference>
<evidence type="ECO:0000313" key="3">
    <source>
        <dbReference type="Proteomes" id="UP001276659"/>
    </source>
</evidence>
<keyword evidence="3" id="KW-1185">Reference proteome</keyword>
<dbReference type="AlphaFoldDB" id="A0AAD9ZBL4"/>
<dbReference type="GO" id="GO:0008202">
    <property type="term" value="P:steroid metabolic process"/>
    <property type="evidence" value="ECO:0007669"/>
    <property type="project" value="TreeGrafter"/>
</dbReference>
<dbReference type="Gene3D" id="3.30.465.10">
    <property type="match status" value="1"/>
</dbReference>
<organism evidence="2 3">
    <name type="scientific">Lepraria neglecta</name>
    <dbReference type="NCBI Taxonomy" id="209136"/>
    <lineage>
        <taxon>Eukaryota</taxon>
        <taxon>Fungi</taxon>
        <taxon>Dikarya</taxon>
        <taxon>Ascomycota</taxon>
        <taxon>Pezizomycotina</taxon>
        <taxon>Lecanoromycetes</taxon>
        <taxon>OSLEUM clade</taxon>
        <taxon>Lecanoromycetidae</taxon>
        <taxon>Lecanorales</taxon>
        <taxon>Lecanorineae</taxon>
        <taxon>Stereocaulaceae</taxon>
        <taxon>Lepraria</taxon>
    </lineage>
</organism>
<dbReference type="GO" id="GO:0016020">
    <property type="term" value="C:membrane"/>
    <property type="evidence" value="ECO:0007669"/>
    <property type="project" value="TreeGrafter"/>
</dbReference>
<accession>A0AAD9ZBL4</accession>
<proteinExistence type="predicted"/>
<dbReference type="Pfam" id="PF01565">
    <property type="entry name" value="FAD_binding_4"/>
    <property type="match status" value="1"/>
</dbReference>
<dbReference type="PANTHER" id="PTHR10801:SF10">
    <property type="entry name" value="FAD BINDING DOMAIN PROTEIN (AFU_ORTHOLOGUE AFUA_6G14300)"/>
    <property type="match status" value="1"/>
</dbReference>
<sequence length="248" mass="27524">MRFSAGSSSFGAWRPCQATPIAFYTGRFSTEDHSRAVDGISASVRRFYERKEKFRIFHGSTNSTRHAAKGNRMVDSSSLSHVLKVDMERKTATVEPNVPMDRLVEETLKYGLVPSVVMEFPARFKHGFFNRTFNSVEMVLANGDVVTCPEKEKSDLFHGAAGACGTMGVTTLVELQLREAKKYVETTYHPVSSMTEAIKKIEEVTADPNLDYVDGVLYSKHQGAIVTGRLTDIPGASVPIQRFSDSKQ</sequence>
<reference evidence="2" key="1">
    <citation type="submission" date="2022-11" db="EMBL/GenBank/DDBJ databases">
        <title>Chromosomal genome sequence assembly and mating type (MAT) locus characterization of the leprose asexual lichenized fungus Lepraria neglecta (Nyl.) Erichsen.</title>
        <authorList>
            <person name="Allen J.L."/>
            <person name="Pfeffer B."/>
        </authorList>
    </citation>
    <scope>NUCLEOTIDE SEQUENCE</scope>
    <source>
        <strain evidence="2">Allen 5258</strain>
    </source>
</reference>
<dbReference type="InterPro" id="IPR006094">
    <property type="entry name" value="Oxid_FAD_bind_N"/>
</dbReference>
<dbReference type="Proteomes" id="UP001276659">
    <property type="component" value="Unassembled WGS sequence"/>
</dbReference>
<dbReference type="EMBL" id="JASNWA010000006">
    <property type="protein sequence ID" value="KAK3175221.1"/>
    <property type="molecule type" value="Genomic_DNA"/>
</dbReference>
<dbReference type="InterPro" id="IPR016169">
    <property type="entry name" value="FAD-bd_PCMH_sub2"/>
</dbReference>
<dbReference type="InterPro" id="IPR040165">
    <property type="entry name" value="Diminuto-like"/>
</dbReference>
<dbReference type="GO" id="GO:0005737">
    <property type="term" value="C:cytoplasm"/>
    <property type="evidence" value="ECO:0007669"/>
    <property type="project" value="TreeGrafter"/>
</dbReference>
<comment type="caution">
    <text evidence="2">The sequence shown here is derived from an EMBL/GenBank/DDBJ whole genome shotgun (WGS) entry which is preliminary data.</text>
</comment>
<dbReference type="SUPFAM" id="SSF56176">
    <property type="entry name" value="FAD-binding/transporter-associated domain-like"/>
    <property type="match status" value="1"/>
</dbReference>
<name>A0AAD9ZBL4_9LECA</name>
<evidence type="ECO:0000313" key="2">
    <source>
        <dbReference type="EMBL" id="KAK3175221.1"/>
    </source>
</evidence>
<dbReference type="GO" id="GO:0050660">
    <property type="term" value="F:flavin adenine dinucleotide binding"/>
    <property type="evidence" value="ECO:0007669"/>
    <property type="project" value="InterPro"/>
</dbReference>
<dbReference type="InterPro" id="IPR036318">
    <property type="entry name" value="FAD-bd_PCMH-like_sf"/>
</dbReference>
<protein>
    <recommendedName>
        <fullName evidence="1">FAD linked oxidase N-terminal domain-containing protein</fullName>
    </recommendedName>
</protein>
<feature type="domain" description="FAD linked oxidase N-terminal" evidence="1">
    <location>
        <begin position="38"/>
        <end position="148"/>
    </location>
</feature>
<gene>
    <name evidence="2" type="ORF">OEA41_002467</name>
</gene>